<sequence length="444" mass="48308">MKAEEEEKQVGIQAKISMNANALCAWSSAKDEPRWLLEHRIRALELAGTLELPKVEKIKLEKWDIYESGDYKAENAWSGLEDAPEVVRGLVASPVEGGLIVQINSDVVYTELSADLAAQGVILTDLHTAAKEHEELVQRYLFQAVKPEEHRLSAVHSALWSGGVFLYVPDGIEVEVPIQAIFYSDTSGALFAPHILIVTGNNSKISYVDHCISRRDDIKVLHNGVVEVFAGAGSKVQVASVHQLAAATTDFTQRRAVVLADGGIEWIVGEMNNGYTASDTKTLLQGNGSISDAKVIAVGSGDQKLSYTTQAQHFGRSSVSQMITRAVMREEAMAIINGITKIEKGATHCDGQQTERVLMLSPNARGDANPILLIDEDDVTAGHAASVGQVNAEQIYYLMSRGISRSESEYLVIFGFLAPVISEIPLEGVRSRLQDVVEKKLGRS</sequence>
<name>A0ABX3EL35_9BACL</name>
<dbReference type="EMBL" id="LVWI01000070">
    <property type="protein sequence ID" value="OKP82066.1"/>
    <property type="molecule type" value="Genomic_DNA"/>
</dbReference>
<dbReference type="InterPro" id="IPR000825">
    <property type="entry name" value="SUF_FeS_clus_asmbl_SufBD_core"/>
</dbReference>
<evidence type="ECO:0000259" key="3">
    <source>
        <dbReference type="Pfam" id="PF19295"/>
    </source>
</evidence>
<evidence type="ECO:0000313" key="5">
    <source>
        <dbReference type="Proteomes" id="UP000186058"/>
    </source>
</evidence>
<dbReference type="InterPro" id="IPR011542">
    <property type="entry name" value="SUF_FeS_clus_asmbl_SufD"/>
</dbReference>
<evidence type="ECO:0000256" key="1">
    <source>
        <dbReference type="ARBA" id="ARBA00043967"/>
    </source>
</evidence>
<dbReference type="SUPFAM" id="SSF101960">
    <property type="entry name" value="Stabilizer of iron transporter SufD"/>
    <property type="match status" value="1"/>
</dbReference>
<dbReference type="PANTHER" id="PTHR30508">
    <property type="entry name" value="FES CLUSTER ASSEMBLY PROTEIN SUF"/>
    <property type="match status" value="1"/>
</dbReference>
<dbReference type="Proteomes" id="UP000186058">
    <property type="component" value="Unassembled WGS sequence"/>
</dbReference>
<feature type="domain" description="SUF system FeS cluster assembly SufBD N-terminal" evidence="3">
    <location>
        <begin position="100"/>
        <end position="179"/>
    </location>
</feature>
<reference evidence="4 5" key="1">
    <citation type="submission" date="2016-03" db="EMBL/GenBank/DDBJ databases">
        <authorList>
            <person name="Sant'Anna F.H."/>
            <person name="Ambrosini A."/>
            <person name="Souza R."/>
            <person name="Bach E."/>
            <person name="Fernandes G."/>
            <person name="Balsanelli E."/>
            <person name="Baura V.A."/>
            <person name="Souza E.M."/>
            <person name="Passaglia L."/>
        </authorList>
    </citation>
    <scope>NUCLEOTIDE SEQUENCE [LARGE SCALE GENOMIC DNA]</scope>
    <source>
        <strain evidence="4 5">P26E</strain>
    </source>
</reference>
<feature type="domain" description="SUF system FeS cluster assembly SufBD core" evidence="2">
    <location>
        <begin position="184"/>
        <end position="416"/>
    </location>
</feature>
<evidence type="ECO:0000259" key="2">
    <source>
        <dbReference type="Pfam" id="PF01458"/>
    </source>
</evidence>
<proteinExistence type="inferred from homology"/>
<dbReference type="PANTHER" id="PTHR30508:SF1">
    <property type="entry name" value="UPF0051 PROTEIN ABCI8, CHLOROPLASTIC-RELATED"/>
    <property type="match status" value="1"/>
</dbReference>
<dbReference type="Pfam" id="PF01458">
    <property type="entry name" value="SUFBD_core"/>
    <property type="match status" value="1"/>
</dbReference>
<gene>
    <name evidence="4" type="ORF">A3844_24755</name>
</gene>
<keyword evidence="5" id="KW-1185">Reference proteome</keyword>
<comment type="caution">
    <text evidence="4">The sequence shown here is derived from an EMBL/GenBank/DDBJ whole genome shotgun (WGS) entry which is preliminary data.</text>
</comment>
<comment type="similarity">
    <text evidence="1">Belongs to the iron-sulfur cluster assembly SufBD family.</text>
</comment>
<organism evidence="4 5">
    <name type="scientific">Paenibacillus helianthi</name>
    <dbReference type="NCBI Taxonomy" id="1349432"/>
    <lineage>
        <taxon>Bacteria</taxon>
        <taxon>Bacillati</taxon>
        <taxon>Bacillota</taxon>
        <taxon>Bacilli</taxon>
        <taxon>Bacillales</taxon>
        <taxon>Paenibacillaceae</taxon>
        <taxon>Paenibacillus</taxon>
    </lineage>
</organism>
<dbReference type="InterPro" id="IPR045595">
    <property type="entry name" value="SufBD_N"/>
</dbReference>
<dbReference type="InterPro" id="IPR037284">
    <property type="entry name" value="SUF_FeS_clus_asmbl_SufBD_sf"/>
</dbReference>
<protein>
    <submittedName>
        <fullName evidence="4">Fe-S cluster assembly protein SufD</fullName>
    </submittedName>
</protein>
<dbReference type="Pfam" id="PF19295">
    <property type="entry name" value="SufBD_N"/>
    <property type="match status" value="1"/>
</dbReference>
<dbReference type="InterPro" id="IPR055346">
    <property type="entry name" value="Fe-S_cluster_assembly_SufBD"/>
</dbReference>
<dbReference type="NCBIfam" id="TIGR01981">
    <property type="entry name" value="sufD"/>
    <property type="match status" value="1"/>
</dbReference>
<accession>A0ABX3EL35</accession>
<evidence type="ECO:0000313" key="4">
    <source>
        <dbReference type="EMBL" id="OKP82066.1"/>
    </source>
</evidence>